<protein>
    <submittedName>
        <fullName evidence="2">Uncharacterized protein</fullName>
    </submittedName>
</protein>
<evidence type="ECO:0000313" key="3">
    <source>
        <dbReference type="Proteomes" id="UP001141327"/>
    </source>
</evidence>
<feature type="compositionally biased region" description="Pro residues" evidence="1">
    <location>
        <begin position="143"/>
        <end position="159"/>
    </location>
</feature>
<feature type="compositionally biased region" description="Low complexity" evidence="1">
    <location>
        <begin position="111"/>
        <end position="142"/>
    </location>
</feature>
<dbReference type="Proteomes" id="UP001141327">
    <property type="component" value="Unassembled WGS sequence"/>
</dbReference>
<feature type="compositionally biased region" description="Low complexity" evidence="1">
    <location>
        <begin position="40"/>
        <end position="53"/>
    </location>
</feature>
<feature type="region of interest" description="Disordered" evidence="1">
    <location>
        <begin position="1"/>
        <end position="193"/>
    </location>
</feature>
<feature type="compositionally biased region" description="Pro residues" evidence="1">
    <location>
        <begin position="58"/>
        <end position="68"/>
    </location>
</feature>
<evidence type="ECO:0000256" key="1">
    <source>
        <dbReference type="SAM" id="MobiDB-lite"/>
    </source>
</evidence>
<comment type="caution">
    <text evidence="2">The sequence shown here is derived from an EMBL/GenBank/DDBJ whole genome shotgun (WGS) entry which is preliminary data.</text>
</comment>
<dbReference type="EMBL" id="JAPMOS010000125">
    <property type="protein sequence ID" value="KAJ4454990.1"/>
    <property type="molecule type" value="Genomic_DNA"/>
</dbReference>
<organism evidence="2 3">
    <name type="scientific">Paratrimastix pyriformis</name>
    <dbReference type="NCBI Taxonomy" id="342808"/>
    <lineage>
        <taxon>Eukaryota</taxon>
        <taxon>Metamonada</taxon>
        <taxon>Preaxostyla</taxon>
        <taxon>Paratrimastigidae</taxon>
        <taxon>Paratrimastix</taxon>
    </lineage>
</organism>
<accession>A0ABQ8U6J8</accession>
<feature type="compositionally biased region" description="Low complexity" evidence="1">
    <location>
        <begin position="92"/>
        <end position="102"/>
    </location>
</feature>
<feature type="compositionally biased region" description="Low complexity" evidence="1">
    <location>
        <begin position="432"/>
        <end position="446"/>
    </location>
</feature>
<feature type="region of interest" description="Disordered" evidence="1">
    <location>
        <begin position="361"/>
        <end position="458"/>
    </location>
</feature>
<sequence>MAGSPMKVRTPRGAASGPGPLPASSSVATPGGHGPGPATPGGLLLMGAAAPGAFESPAPLPAPAPPAATPAVAQPLPTASSPLRSRPPVPPLALGASPPSGWAPGGPPAPASTSARSSAGGSPALSPVPAAAPPRLTAAAPSAPEPLTPPQPPPPPPAPEQQQQQQQQQEQPQGALIEVAPAGGPPQGLLGGLTATQYHQLGPGQQEEMQRALFQQLMAQLQIQQIQQQQQQQQLIQQQQQQPGGPGAAPYGSGYLLAGGEGQPAEGMPIQLQPQGPAGYGGYPGLGIPAEAPAGLEAAGTPLAAQVQPLLSARAGVGAGALPPGAVAAASFGYPMTPTHYRRPTVNSLAKMSPPGPFATSGAALGATAPSAPVRSGGRTPRGAAATSPSGGLPAAGAGSYAAARSKSAPRGHYAQPGPASSALSPFGGQGAPAATAPLPTLTPRGAPEEAADGALGPHQVEALKRAALRAQYAEMRRQRVAAHPAPARRPFAR</sequence>
<reference evidence="2" key="1">
    <citation type="journal article" date="2022" name="bioRxiv">
        <title>Genomics of Preaxostyla Flagellates Illuminates Evolutionary Transitions and the Path Towards Mitochondrial Loss.</title>
        <authorList>
            <person name="Novak L.V.F."/>
            <person name="Treitli S.C."/>
            <person name="Pyrih J."/>
            <person name="Halakuc P."/>
            <person name="Pipaliya S.V."/>
            <person name="Vacek V."/>
            <person name="Brzon O."/>
            <person name="Soukal P."/>
            <person name="Eme L."/>
            <person name="Dacks J.B."/>
            <person name="Karnkowska A."/>
            <person name="Elias M."/>
            <person name="Hampl V."/>
        </authorList>
    </citation>
    <scope>NUCLEOTIDE SEQUENCE</scope>
    <source>
        <strain evidence="2">RCP-MX</strain>
    </source>
</reference>
<feature type="compositionally biased region" description="Low complexity" evidence="1">
    <location>
        <begin position="160"/>
        <end position="173"/>
    </location>
</feature>
<feature type="compositionally biased region" description="Low complexity" evidence="1">
    <location>
        <begin position="383"/>
        <end position="409"/>
    </location>
</feature>
<feature type="region of interest" description="Disordered" evidence="1">
    <location>
        <begin position="237"/>
        <end position="268"/>
    </location>
</feature>
<keyword evidence="3" id="KW-1185">Reference proteome</keyword>
<name>A0ABQ8U6J8_9EUKA</name>
<feature type="compositionally biased region" description="Low complexity" evidence="1">
    <location>
        <begin position="237"/>
        <end position="255"/>
    </location>
</feature>
<evidence type="ECO:0000313" key="2">
    <source>
        <dbReference type="EMBL" id="KAJ4454990.1"/>
    </source>
</evidence>
<gene>
    <name evidence="2" type="ORF">PAPYR_10172</name>
</gene>
<proteinExistence type="predicted"/>
<feature type="compositionally biased region" description="Low complexity" evidence="1">
    <location>
        <begin position="13"/>
        <end position="30"/>
    </location>
</feature>
<feature type="compositionally biased region" description="Low complexity" evidence="1">
    <location>
        <begin position="69"/>
        <end position="84"/>
    </location>
</feature>